<dbReference type="STRING" id="1797247.A2419_00860"/>
<comment type="caution">
    <text evidence="10">The sequence shown here is derived from an EMBL/GenBank/DDBJ whole genome shotgun (WGS) entry which is preliminary data.</text>
</comment>
<keyword evidence="6" id="KW-0175">Coiled coil</keyword>
<keyword evidence="3" id="KW-0540">Nuclease</keyword>
<reference evidence="10 11" key="1">
    <citation type="journal article" date="2016" name="Nat. Commun.">
        <title>Thousands of microbial genomes shed light on interconnected biogeochemical processes in an aquifer system.</title>
        <authorList>
            <person name="Anantharaman K."/>
            <person name="Brown C.T."/>
            <person name="Hug L.A."/>
            <person name="Sharon I."/>
            <person name="Castelle C.J."/>
            <person name="Probst A.J."/>
            <person name="Thomas B.C."/>
            <person name="Singh A."/>
            <person name="Wilkins M.J."/>
            <person name="Karaoz U."/>
            <person name="Brodie E.L."/>
            <person name="Williams K.H."/>
            <person name="Hubbard S.S."/>
            <person name="Banfield J.F."/>
        </authorList>
    </citation>
    <scope>NUCLEOTIDE SEQUENCE [LARGE SCALE GENOMIC DNA]</scope>
</reference>
<dbReference type="EMBL" id="MEXB01000005">
    <property type="protein sequence ID" value="OGC88679.1"/>
    <property type="molecule type" value="Genomic_DNA"/>
</dbReference>
<keyword evidence="4" id="KW-0378">Hydrolase</keyword>
<evidence type="ECO:0000256" key="6">
    <source>
        <dbReference type="SAM" id="Coils"/>
    </source>
</evidence>
<dbReference type="InterPro" id="IPR003156">
    <property type="entry name" value="DHHA1_dom"/>
</dbReference>
<evidence type="ECO:0000313" key="10">
    <source>
        <dbReference type="EMBL" id="OGC88679.1"/>
    </source>
</evidence>
<organism evidence="10 11">
    <name type="scientific">Candidatus Adlerbacteria bacterium RIFOXYC1_FULL_48_26</name>
    <dbReference type="NCBI Taxonomy" id="1797247"/>
    <lineage>
        <taxon>Bacteria</taxon>
        <taxon>Candidatus Adleribacteriota</taxon>
    </lineage>
</organism>
<accession>A0A1F4Y3Z6</accession>
<dbReference type="PANTHER" id="PTHR30255">
    <property type="entry name" value="SINGLE-STRANDED-DNA-SPECIFIC EXONUCLEASE RECJ"/>
    <property type="match status" value="1"/>
</dbReference>
<evidence type="ECO:0000259" key="9">
    <source>
        <dbReference type="Pfam" id="PF17768"/>
    </source>
</evidence>
<proteinExistence type="inferred from homology"/>
<feature type="coiled-coil region" evidence="6">
    <location>
        <begin position="293"/>
        <end position="320"/>
    </location>
</feature>
<dbReference type="GO" id="GO:0006281">
    <property type="term" value="P:DNA repair"/>
    <property type="evidence" value="ECO:0007669"/>
    <property type="project" value="InterPro"/>
</dbReference>
<protein>
    <recommendedName>
        <fullName evidence="2">Single-stranded-DNA-specific exonuclease RecJ</fullName>
    </recommendedName>
</protein>
<feature type="domain" description="DHHA1" evidence="8">
    <location>
        <begin position="337"/>
        <end position="431"/>
    </location>
</feature>
<dbReference type="Gene3D" id="3.90.1640.30">
    <property type="match status" value="1"/>
</dbReference>
<dbReference type="Pfam" id="PF01368">
    <property type="entry name" value="DHH"/>
    <property type="match status" value="1"/>
</dbReference>
<dbReference type="Pfam" id="PF02272">
    <property type="entry name" value="DHHA1"/>
    <property type="match status" value="1"/>
</dbReference>
<evidence type="ECO:0000256" key="3">
    <source>
        <dbReference type="ARBA" id="ARBA00022722"/>
    </source>
</evidence>
<feature type="domain" description="DDH" evidence="7">
    <location>
        <begin position="68"/>
        <end position="216"/>
    </location>
</feature>
<dbReference type="AlphaFoldDB" id="A0A1F4Y3Z6"/>
<comment type="similarity">
    <text evidence="1">Belongs to the RecJ family.</text>
</comment>
<dbReference type="Proteomes" id="UP000176568">
    <property type="component" value="Unassembled WGS sequence"/>
</dbReference>
<sequence length="553" mass="61348">MQKQYRLRKRSHEDLVSDLLNARGVQEDAQEQFLKPDFERDSHDPYLLPDMEKAVERVLRAREQKEIVVVWSDYDADGLPAGVMLTQFLRDIGLNVIHHIPHRNNEGFGLNKKGIEDLSKQGVKLMITADCGTTDAEQIAFANEKGIDTIVTDHHVAPPELPPAFAVINPKRLDSTYPFDGLCGAGVAWKLVQGILKKNRPEGYADGREKWFLDLVGIATLSDMVPLVDENRMLAHFGLTVMRRARRPGLSALLKLLKIKPATLTEDDVGFMISPRINAASRMGNPLTAARLLAAEGEEAVELARELQALNDERKTVVATTVKEANKRLAEQAVPSSVIVMGSPNWRPGILGLVASSLVETHQKPVFLWGREGGEELKGSCRSDGVANVVDCMRLAHAEDLFVDFGGHHGAGGFSLTQERVHELHTRLERAYESLRSEISAAVEVQIDRELELAELPHALKGVQRLAPFGVGHIKPLFILPNVTISNIKLFGKTQNHLGLTLVKDRARTEGIAFFSTAESFQKPIVKDMKADIVGHVELDWRGQPRVRIVDIL</sequence>
<dbReference type="GO" id="GO:0008409">
    <property type="term" value="F:5'-3' exonuclease activity"/>
    <property type="evidence" value="ECO:0007669"/>
    <property type="project" value="InterPro"/>
</dbReference>
<dbReference type="PANTHER" id="PTHR30255:SF2">
    <property type="entry name" value="SINGLE-STRANDED-DNA-SPECIFIC EXONUCLEASE RECJ"/>
    <property type="match status" value="1"/>
</dbReference>
<gene>
    <name evidence="10" type="ORF">A2419_00860</name>
</gene>
<dbReference type="InterPro" id="IPR004610">
    <property type="entry name" value="RecJ"/>
</dbReference>
<evidence type="ECO:0000313" key="11">
    <source>
        <dbReference type="Proteomes" id="UP000176568"/>
    </source>
</evidence>
<keyword evidence="5 10" id="KW-0269">Exonuclease</keyword>
<evidence type="ECO:0000256" key="2">
    <source>
        <dbReference type="ARBA" id="ARBA00019841"/>
    </source>
</evidence>
<dbReference type="InterPro" id="IPR051673">
    <property type="entry name" value="SSDNA_exonuclease_RecJ"/>
</dbReference>
<dbReference type="InterPro" id="IPR038763">
    <property type="entry name" value="DHH_sf"/>
</dbReference>
<dbReference type="GO" id="GO:0003676">
    <property type="term" value="F:nucleic acid binding"/>
    <property type="evidence" value="ECO:0007669"/>
    <property type="project" value="InterPro"/>
</dbReference>
<name>A0A1F4Y3Z6_9BACT</name>
<evidence type="ECO:0000259" key="7">
    <source>
        <dbReference type="Pfam" id="PF01368"/>
    </source>
</evidence>
<dbReference type="InterPro" id="IPR041122">
    <property type="entry name" value="RecJ_OB"/>
</dbReference>
<evidence type="ECO:0000256" key="5">
    <source>
        <dbReference type="ARBA" id="ARBA00022839"/>
    </source>
</evidence>
<evidence type="ECO:0000256" key="4">
    <source>
        <dbReference type="ARBA" id="ARBA00022801"/>
    </source>
</evidence>
<dbReference type="Pfam" id="PF17768">
    <property type="entry name" value="RecJ_OB"/>
    <property type="match status" value="1"/>
</dbReference>
<dbReference type="GO" id="GO:0006310">
    <property type="term" value="P:DNA recombination"/>
    <property type="evidence" value="ECO:0007669"/>
    <property type="project" value="InterPro"/>
</dbReference>
<evidence type="ECO:0000259" key="8">
    <source>
        <dbReference type="Pfam" id="PF02272"/>
    </source>
</evidence>
<dbReference type="SUPFAM" id="SSF64182">
    <property type="entry name" value="DHH phosphoesterases"/>
    <property type="match status" value="1"/>
</dbReference>
<evidence type="ECO:0000256" key="1">
    <source>
        <dbReference type="ARBA" id="ARBA00005915"/>
    </source>
</evidence>
<dbReference type="NCBIfam" id="TIGR00644">
    <property type="entry name" value="recJ"/>
    <property type="match status" value="1"/>
</dbReference>
<dbReference type="InterPro" id="IPR001667">
    <property type="entry name" value="DDH_dom"/>
</dbReference>
<dbReference type="Gene3D" id="3.10.310.30">
    <property type="match status" value="1"/>
</dbReference>
<feature type="domain" description="RecJ OB" evidence="9">
    <location>
        <begin position="447"/>
        <end position="548"/>
    </location>
</feature>